<keyword evidence="1" id="KW-1133">Transmembrane helix</keyword>
<accession>A0A7T2GLJ4</accession>
<sequence length="104" mass="11105">MESGSASMLARLMAQAEAKGVELVTLRALVEEASQAGAERALGAIGLNEPGARRDMDELRELLQAWRDAKKSARAAFVGWAVRIGLMLLVLGMAVKMGVKDLLP</sequence>
<gene>
    <name evidence="2" type="ORF">IC614_05810</name>
</gene>
<dbReference type="AlphaFoldDB" id="A0A7T2GLJ4"/>
<dbReference type="EMBL" id="CP065592">
    <property type="protein sequence ID" value="QPQ56084.1"/>
    <property type="molecule type" value="Genomic_DNA"/>
</dbReference>
<organism evidence="2 3">
    <name type="scientific">Allosphingosinicella flava</name>
    <dbReference type="NCBI Taxonomy" id="2771430"/>
    <lineage>
        <taxon>Bacteria</taxon>
        <taxon>Pseudomonadati</taxon>
        <taxon>Pseudomonadota</taxon>
        <taxon>Alphaproteobacteria</taxon>
        <taxon>Sphingomonadales</taxon>
        <taxon>Sphingomonadaceae</taxon>
        <taxon>Allosphingosinicella</taxon>
    </lineage>
</organism>
<name>A0A7T2GLJ4_9SPHN</name>
<dbReference type="InterPro" id="IPR046130">
    <property type="entry name" value="DUF6127"/>
</dbReference>
<keyword evidence="3" id="KW-1185">Reference proteome</keyword>
<dbReference type="RefSeq" id="WP_200972944.1">
    <property type="nucleotide sequence ID" value="NZ_CP065592.1"/>
</dbReference>
<reference evidence="2 3" key="1">
    <citation type="submission" date="2020-11" db="EMBL/GenBank/DDBJ databases">
        <title>Genome seq and assembly of Sphingosinicella sp.</title>
        <authorList>
            <person name="Chhetri G."/>
        </authorList>
    </citation>
    <scope>NUCLEOTIDE SEQUENCE [LARGE SCALE GENOMIC DNA]</scope>
    <source>
        <strain evidence="2 3">UDD2</strain>
    </source>
</reference>
<keyword evidence="1" id="KW-0812">Transmembrane</keyword>
<evidence type="ECO:0000313" key="3">
    <source>
        <dbReference type="Proteomes" id="UP000594873"/>
    </source>
</evidence>
<evidence type="ECO:0000313" key="2">
    <source>
        <dbReference type="EMBL" id="QPQ56084.1"/>
    </source>
</evidence>
<feature type="transmembrane region" description="Helical" evidence="1">
    <location>
        <begin position="75"/>
        <end position="95"/>
    </location>
</feature>
<protein>
    <submittedName>
        <fullName evidence="2">Uncharacterized protein</fullName>
    </submittedName>
</protein>
<evidence type="ECO:0000256" key="1">
    <source>
        <dbReference type="SAM" id="Phobius"/>
    </source>
</evidence>
<dbReference type="Pfam" id="PF19622">
    <property type="entry name" value="DUF6127"/>
    <property type="match status" value="1"/>
</dbReference>
<keyword evidence="1" id="KW-0472">Membrane</keyword>
<dbReference type="Proteomes" id="UP000594873">
    <property type="component" value="Chromosome"/>
</dbReference>
<dbReference type="KEGG" id="sflv:IC614_05810"/>
<proteinExistence type="predicted"/>